<dbReference type="InterPro" id="IPR029058">
    <property type="entry name" value="AB_hydrolase_fold"/>
</dbReference>
<dbReference type="EMBL" id="BSVB01000001">
    <property type="protein sequence ID" value="GMA95342.1"/>
    <property type="molecule type" value="Genomic_DNA"/>
</dbReference>
<dbReference type="RefSeq" id="WP_284254117.1">
    <property type="nucleotide sequence ID" value="NZ_BAAAQO010000002.1"/>
</dbReference>
<gene>
    <name evidence="2" type="ORF">GCM10025881_21660</name>
</gene>
<reference evidence="3" key="1">
    <citation type="journal article" date="2019" name="Int. J. Syst. Evol. Microbiol.">
        <title>The Global Catalogue of Microorganisms (GCM) 10K type strain sequencing project: providing services to taxonomists for standard genome sequencing and annotation.</title>
        <authorList>
            <consortium name="The Broad Institute Genomics Platform"/>
            <consortium name="The Broad Institute Genome Sequencing Center for Infectious Disease"/>
            <person name="Wu L."/>
            <person name="Ma J."/>
        </authorList>
    </citation>
    <scope>NUCLEOTIDE SEQUENCE [LARGE SCALE GENOMIC DNA]</scope>
    <source>
        <strain evidence="3">NBRC 108894</strain>
    </source>
</reference>
<accession>A0ABQ6K939</accession>
<keyword evidence="3" id="KW-1185">Reference proteome</keyword>
<dbReference type="PANTHER" id="PTHR37017">
    <property type="entry name" value="AB HYDROLASE-1 DOMAIN-CONTAINING PROTEIN-RELATED"/>
    <property type="match status" value="1"/>
</dbReference>
<dbReference type="InterPro" id="IPR052897">
    <property type="entry name" value="Sec-Metab_Biosynth_Hydrolase"/>
</dbReference>
<dbReference type="Pfam" id="PF12697">
    <property type="entry name" value="Abhydrolase_6"/>
    <property type="match status" value="1"/>
</dbReference>
<organism evidence="2 3">
    <name type="scientific">Pseudolysinimonas kribbensis</name>
    <dbReference type="NCBI Taxonomy" id="433641"/>
    <lineage>
        <taxon>Bacteria</taxon>
        <taxon>Bacillati</taxon>
        <taxon>Actinomycetota</taxon>
        <taxon>Actinomycetes</taxon>
        <taxon>Micrococcales</taxon>
        <taxon>Microbacteriaceae</taxon>
        <taxon>Pseudolysinimonas</taxon>
    </lineage>
</organism>
<protein>
    <submittedName>
        <fullName evidence="2">Esterase</fullName>
    </submittedName>
</protein>
<evidence type="ECO:0000313" key="3">
    <source>
        <dbReference type="Proteomes" id="UP001157034"/>
    </source>
</evidence>
<dbReference type="InterPro" id="IPR000073">
    <property type="entry name" value="AB_hydrolase_1"/>
</dbReference>
<dbReference type="SUPFAM" id="SSF53474">
    <property type="entry name" value="alpha/beta-Hydrolases"/>
    <property type="match status" value="1"/>
</dbReference>
<dbReference type="PANTHER" id="PTHR37017:SF10">
    <property type="entry name" value="AB HYDROLASE-1 DOMAIN-CONTAINING PROTEIN"/>
    <property type="match status" value="1"/>
</dbReference>
<comment type="caution">
    <text evidence="2">The sequence shown here is derived from an EMBL/GenBank/DDBJ whole genome shotgun (WGS) entry which is preliminary data.</text>
</comment>
<sequence>MNVILIPGFWWDASLWRDIEPALRDAGHSVRSLTLPGLAAGDDPTAIGMADQIDAVVAAIDAAGSPVVLVGHSGGGPIAWGAADARPDRVSRVVFIDAFPLPEGGSISDEWKVVDGVIPVPDWSDFGEGDLLDLTDELRAEFRERALPEPARVASDAIHYGGDAEVRHRIPATLIATGFPGDDIRAAMAGGHPFMAELNALSDAQIRDLRTGHWPQLTKPAELTAELLDVLG</sequence>
<feature type="domain" description="AB hydrolase-1" evidence="1">
    <location>
        <begin position="3"/>
        <end position="224"/>
    </location>
</feature>
<name>A0ABQ6K939_9MICO</name>
<proteinExistence type="predicted"/>
<evidence type="ECO:0000313" key="2">
    <source>
        <dbReference type="EMBL" id="GMA95342.1"/>
    </source>
</evidence>
<dbReference type="Gene3D" id="3.40.50.1820">
    <property type="entry name" value="alpha/beta hydrolase"/>
    <property type="match status" value="1"/>
</dbReference>
<evidence type="ECO:0000259" key="1">
    <source>
        <dbReference type="Pfam" id="PF12697"/>
    </source>
</evidence>
<dbReference type="Proteomes" id="UP001157034">
    <property type="component" value="Unassembled WGS sequence"/>
</dbReference>